<gene>
    <name evidence="2" type="ORF">CAL22_08770</name>
</gene>
<organism evidence="2 3">
    <name type="scientific">Bordetella genomosp. 12</name>
    <dbReference type="NCBI Taxonomy" id="463035"/>
    <lineage>
        <taxon>Bacteria</taxon>
        <taxon>Pseudomonadati</taxon>
        <taxon>Pseudomonadota</taxon>
        <taxon>Betaproteobacteria</taxon>
        <taxon>Burkholderiales</taxon>
        <taxon>Alcaligenaceae</taxon>
        <taxon>Bordetella</taxon>
    </lineage>
</organism>
<reference evidence="3" key="1">
    <citation type="submission" date="2017-05" db="EMBL/GenBank/DDBJ databases">
        <title>Complete and WGS of Bordetella genogroups.</title>
        <authorList>
            <person name="Spilker T."/>
            <person name="Lipuma J."/>
        </authorList>
    </citation>
    <scope>NUCLEOTIDE SEQUENCE [LARGE SCALE GENOMIC DNA]</scope>
    <source>
        <strain evidence="3">AU6712</strain>
    </source>
</reference>
<name>A0A261VM07_9BORD</name>
<protein>
    <submittedName>
        <fullName evidence="2">Uncharacterized protein</fullName>
    </submittedName>
</protein>
<dbReference type="Proteomes" id="UP000216429">
    <property type="component" value="Unassembled WGS sequence"/>
</dbReference>
<dbReference type="AlphaFoldDB" id="A0A261VM07"/>
<comment type="caution">
    <text evidence="2">The sequence shown here is derived from an EMBL/GenBank/DDBJ whole genome shotgun (WGS) entry which is preliminary data.</text>
</comment>
<accession>A0A261VM07</accession>
<proteinExistence type="predicted"/>
<keyword evidence="3" id="KW-1185">Reference proteome</keyword>
<sequence>MKPDLQRLDAAITAAKNLRAAQSDYLRKSERARDAGMDCSPKKRGNLSASMGMAAMDVERQWDTLHAALVDLGICQPKGGDAYSGRAQHMSAFHDHAYQPAIPAVVKQSLTGATQPSKDGGAKHE</sequence>
<evidence type="ECO:0000313" key="3">
    <source>
        <dbReference type="Proteomes" id="UP000216429"/>
    </source>
</evidence>
<dbReference type="RefSeq" id="WP_094812297.1">
    <property type="nucleotide sequence ID" value="NZ_NEVU01000002.1"/>
</dbReference>
<dbReference type="EMBL" id="NEVU01000002">
    <property type="protein sequence ID" value="OZI74542.1"/>
    <property type="molecule type" value="Genomic_DNA"/>
</dbReference>
<feature type="region of interest" description="Disordered" evidence="1">
    <location>
        <begin position="26"/>
        <end position="47"/>
    </location>
</feature>
<evidence type="ECO:0000313" key="2">
    <source>
        <dbReference type="EMBL" id="OZI74542.1"/>
    </source>
</evidence>
<dbReference type="OrthoDB" id="9925173at2"/>
<evidence type="ECO:0000256" key="1">
    <source>
        <dbReference type="SAM" id="MobiDB-lite"/>
    </source>
</evidence>
<feature type="compositionally biased region" description="Basic and acidic residues" evidence="1">
    <location>
        <begin position="26"/>
        <end position="36"/>
    </location>
</feature>